<evidence type="ECO:0000313" key="6">
    <source>
        <dbReference type="EMBL" id="KAK7885895.1"/>
    </source>
</evidence>
<dbReference type="Proteomes" id="UP001460270">
    <property type="component" value="Unassembled WGS sequence"/>
</dbReference>
<feature type="region of interest" description="Disordered" evidence="4">
    <location>
        <begin position="56"/>
        <end position="83"/>
    </location>
</feature>
<dbReference type="SUPFAM" id="SSF52540">
    <property type="entry name" value="P-loop containing nucleoside triphosphate hydrolases"/>
    <property type="match status" value="1"/>
</dbReference>
<accession>A0AAW0N0L3</accession>
<evidence type="ECO:0000256" key="3">
    <source>
        <dbReference type="RuleBase" id="RU361155"/>
    </source>
</evidence>
<feature type="domain" description="Sulfotransferase" evidence="5">
    <location>
        <begin position="23"/>
        <end position="50"/>
    </location>
</feature>
<sequence length="256" mass="29889">MFIVPELHNPEELDQIQDLEIRDTDVFVVTYPKSGTIWLQQILLLLQFKELHHSRVSTPQSDPPAVPLHAHRAQPQEGQGDLRGQKSKDVLVSFYHFQNAVKVLETDKSFDEVLERFLGGRVPGVGKNWFEHIKTWFSHKDDLNMLFITYEEMIQDLTSVIKKIADFLETELTQDQLQNVVKHSTFKNMKKIPQANYEQASKLMDKQQGSFMRKGTIGDWKNHFTVAQNERFDKIFAEEMKDFPVSFIWDETDAYS</sequence>
<keyword evidence="7" id="KW-1185">Reference proteome</keyword>
<evidence type="ECO:0000313" key="7">
    <source>
        <dbReference type="Proteomes" id="UP001460270"/>
    </source>
</evidence>
<dbReference type="AlphaFoldDB" id="A0AAW0N0L3"/>
<dbReference type="InterPro" id="IPR027417">
    <property type="entry name" value="P-loop_NTPase"/>
</dbReference>
<evidence type="ECO:0000256" key="4">
    <source>
        <dbReference type="SAM" id="MobiDB-lite"/>
    </source>
</evidence>
<evidence type="ECO:0000259" key="5">
    <source>
        <dbReference type="Pfam" id="PF00685"/>
    </source>
</evidence>
<dbReference type="InterPro" id="IPR000863">
    <property type="entry name" value="Sulfotransferase_dom"/>
</dbReference>
<gene>
    <name evidence="6" type="ORF">WMY93_025516</name>
</gene>
<reference evidence="7" key="1">
    <citation type="submission" date="2024-04" db="EMBL/GenBank/DDBJ databases">
        <title>Salinicola lusitanus LLJ914,a marine bacterium isolated from the Okinawa Trough.</title>
        <authorList>
            <person name="Li J."/>
        </authorList>
    </citation>
    <scope>NUCLEOTIDE SEQUENCE [LARGE SCALE GENOMIC DNA]</scope>
</reference>
<proteinExistence type="inferred from homology"/>
<feature type="domain" description="Sulfotransferase" evidence="5">
    <location>
        <begin position="88"/>
        <end position="243"/>
    </location>
</feature>
<keyword evidence="2 3" id="KW-0808">Transferase</keyword>
<protein>
    <recommendedName>
        <fullName evidence="3">Sulfotransferase</fullName>
        <ecNumber evidence="3">2.8.2.-</ecNumber>
    </recommendedName>
</protein>
<dbReference type="EMBL" id="JBBPFD010000019">
    <property type="protein sequence ID" value="KAK7885895.1"/>
    <property type="molecule type" value="Genomic_DNA"/>
</dbReference>
<dbReference type="EC" id="2.8.2.-" evidence="3"/>
<organism evidence="6 7">
    <name type="scientific">Mugilogobius chulae</name>
    <name type="common">yellowstripe goby</name>
    <dbReference type="NCBI Taxonomy" id="88201"/>
    <lineage>
        <taxon>Eukaryota</taxon>
        <taxon>Metazoa</taxon>
        <taxon>Chordata</taxon>
        <taxon>Craniata</taxon>
        <taxon>Vertebrata</taxon>
        <taxon>Euteleostomi</taxon>
        <taxon>Actinopterygii</taxon>
        <taxon>Neopterygii</taxon>
        <taxon>Teleostei</taxon>
        <taxon>Neoteleostei</taxon>
        <taxon>Acanthomorphata</taxon>
        <taxon>Gobiaria</taxon>
        <taxon>Gobiiformes</taxon>
        <taxon>Gobioidei</taxon>
        <taxon>Gobiidae</taxon>
        <taxon>Gobionellinae</taxon>
        <taxon>Mugilogobius</taxon>
    </lineage>
</organism>
<evidence type="ECO:0000256" key="1">
    <source>
        <dbReference type="ARBA" id="ARBA00005771"/>
    </source>
</evidence>
<name>A0AAW0N0L3_9GOBI</name>
<dbReference type="GO" id="GO:0008146">
    <property type="term" value="F:sulfotransferase activity"/>
    <property type="evidence" value="ECO:0007669"/>
    <property type="project" value="InterPro"/>
</dbReference>
<comment type="similarity">
    <text evidence="1 3">Belongs to the sulfotransferase 1 family.</text>
</comment>
<comment type="caution">
    <text evidence="6">The sequence shown here is derived from an EMBL/GenBank/DDBJ whole genome shotgun (WGS) entry which is preliminary data.</text>
</comment>
<evidence type="ECO:0000256" key="2">
    <source>
        <dbReference type="ARBA" id="ARBA00022679"/>
    </source>
</evidence>
<dbReference type="Pfam" id="PF00685">
    <property type="entry name" value="Sulfotransfer_1"/>
    <property type="match status" value="2"/>
</dbReference>
<dbReference type="PANTHER" id="PTHR11783">
    <property type="entry name" value="SULFOTRANSFERASE SULT"/>
    <property type="match status" value="1"/>
</dbReference>
<dbReference type="Gene3D" id="3.40.50.300">
    <property type="entry name" value="P-loop containing nucleotide triphosphate hydrolases"/>
    <property type="match status" value="2"/>
</dbReference>